<accession>A0A6G5ACZ4</accession>
<organism evidence="2">
    <name type="scientific">Rhipicephalus microplus</name>
    <name type="common">Cattle tick</name>
    <name type="synonym">Boophilus microplus</name>
    <dbReference type="NCBI Taxonomy" id="6941"/>
    <lineage>
        <taxon>Eukaryota</taxon>
        <taxon>Metazoa</taxon>
        <taxon>Ecdysozoa</taxon>
        <taxon>Arthropoda</taxon>
        <taxon>Chelicerata</taxon>
        <taxon>Arachnida</taxon>
        <taxon>Acari</taxon>
        <taxon>Parasitiformes</taxon>
        <taxon>Ixodida</taxon>
        <taxon>Ixodoidea</taxon>
        <taxon>Ixodidae</taxon>
        <taxon>Rhipicephalinae</taxon>
        <taxon>Rhipicephalus</taxon>
        <taxon>Boophilus</taxon>
    </lineage>
</organism>
<dbReference type="InterPro" id="IPR026321">
    <property type="entry name" value="CC134"/>
</dbReference>
<protein>
    <recommendedName>
        <fullName evidence="3">Coiled-coil domain-containing protein</fullName>
    </recommendedName>
</protein>
<dbReference type="EMBL" id="GIKN01006406">
    <property type="protein sequence ID" value="NIE48679.1"/>
    <property type="molecule type" value="Transcribed_RNA"/>
</dbReference>
<dbReference type="Pfam" id="PF15002">
    <property type="entry name" value="ERK-JNK_inhib"/>
    <property type="match status" value="1"/>
</dbReference>
<proteinExistence type="predicted"/>
<name>A0A6G5ACZ4_RHIMP</name>
<dbReference type="PANTHER" id="PTHR14735">
    <property type="entry name" value="COILED-COIL DOMAIN-CONTAINING PROTEIN 134"/>
    <property type="match status" value="1"/>
</dbReference>
<evidence type="ECO:0000313" key="2">
    <source>
        <dbReference type="EMBL" id="NIE48679.1"/>
    </source>
</evidence>
<evidence type="ECO:0000256" key="1">
    <source>
        <dbReference type="SAM" id="MobiDB-lite"/>
    </source>
</evidence>
<reference evidence="2" key="1">
    <citation type="submission" date="2020-03" db="EMBL/GenBank/DDBJ databases">
        <title>A transcriptome and proteome of the tick Rhipicephalus microplus shaped by the genetic composition of its hosts and developmental stage.</title>
        <authorList>
            <person name="Garcia G.R."/>
            <person name="Ribeiro J.M.C."/>
            <person name="Maruyama S.R."/>
            <person name="Gardinasse L.G."/>
            <person name="Nelson K."/>
            <person name="Ferreira B.R."/>
            <person name="Andrade T.G."/>
            <person name="Santos I.K.F.M."/>
        </authorList>
    </citation>
    <scope>NUCLEOTIDE SEQUENCE</scope>
    <source>
        <strain evidence="2">NSGR</strain>
        <tissue evidence="2">Salivary glands</tissue>
    </source>
</reference>
<evidence type="ECO:0008006" key="3">
    <source>
        <dbReference type="Google" id="ProtNLM"/>
    </source>
</evidence>
<dbReference type="AlphaFoldDB" id="A0A6G5ACZ4"/>
<feature type="region of interest" description="Disordered" evidence="1">
    <location>
        <begin position="224"/>
        <end position="256"/>
    </location>
</feature>
<dbReference type="VEuPathDB" id="VectorBase:LOC119178125"/>
<dbReference type="OrthoDB" id="5854099at2759"/>
<dbReference type="PANTHER" id="PTHR14735:SF1">
    <property type="entry name" value="COILED-COIL DOMAIN-CONTAINING PROTEIN 134"/>
    <property type="match status" value="1"/>
</dbReference>
<sequence>MLQVRVCQQNTWLCRCGCCDVRVSNVVEFLGWPELFIAHIGIWVITMSIDQVFRLLLAATLLVVGFTQDSRENVLHVQQYRKMFKMRRAERLEAVKSILKLDNFEKQAKLVNIVLEKINEVLTTSKLKLESSDYIPGGAFPEDESTRDALSQVLENTAFFGEIILRLPNIAHAVLNMNKAGAVVLNWAIGFSNSTELYDETTTKLINLVAQELGLVERDPNYHNPYAVKQAKSESPVPPTKPVPKMKKRRSSEAHD</sequence>